<dbReference type="GO" id="GO:0070824">
    <property type="term" value="C:SHREC complex"/>
    <property type="evidence" value="ECO:0007669"/>
    <property type="project" value="InterPro"/>
</dbReference>
<dbReference type="GO" id="GO:0033553">
    <property type="term" value="C:rDNA heterochromatin"/>
    <property type="evidence" value="ECO:0007669"/>
    <property type="project" value="TreeGrafter"/>
</dbReference>
<accession>A0AAN7TBM4</accession>
<gene>
    <name evidence="4" type="ORF">LTR62_007619</name>
</gene>
<dbReference type="InterPro" id="IPR018839">
    <property type="entry name" value="Tscrpt-silencing_Clr2_C"/>
</dbReference>
<dbReference type="EMBL" id="JAVRRL010000073">
    <property type="protein sequence ID" value="KAK5108985.1"/>
    <property type="molecule type" value="Genomic_DNA"/>
</dbReference>
<evidence type="ECO:0000259" key="2">
    <source>
        <dbReference type="Pfam" id="PF10383"/>
    </source>
</evidence>
<proteinExistence type="predicted"/>
<dbReference type="PANTHER" id="PTHR38046">
    <property type="entry name" value="CRYPTIC LOCI REGULATOR 2"/>
    <property type="match status" value="1"/>
</dbReference>
<dbReference type="Pfam" id="PF10383">
    <property type="entry name" value="Clr2"/>
    <property type="match status" value="1"/>
</dbReference>
<dbReference type="Pfam" id="PF16761">
    <property type="entry name" value="Clr2_transil"/>
    <property type="match status" value="1"/>
</dbReference>
<dbReference type="AlphaFoldDB" id="A0AAN7TBM4"/>
<dbReference type="GO" id="GO:0030466">
    <property type="term" value="P:silent mating-type cassette heterochromatin formation"/>
    <property type="evidence" value="ECO:0007669"/>
    <property type="project" value="TreeGrafter"/>
</dbReference>
<comment type="caution">
    <text evidence="4">The sequence shown here is derived from an EMBL/GenBank/DDBJ whole genome shotgun (WGS) entry which is preliminary data.</text>
</comment>
<evidence type="ECO:0000259" key="3">
    <source>
        <dbReference type="Pfam" id="PF16761"/>
    </source>
</evidence>
<reference evidence="4" key="1">
    <citation type="submission" date="2023-08" db="EMBL/GenBank/DDBJ databases">
        <title>Black Yeasts Isolated from many extreme environments.</title>
        <authorList>
            <person name="Coleine C."/>
            <person name="Stajich J.E."/>
            <person name="Selbmann L."/>
        </authorList>
    </citation>
    <scope>NUCLEOTIDE SEQUENCE</scope>
    <source>
        <strain evidence="4">CCFEE 5401</strain>
    </source>
</reference>
<feature type="region of interest" description="Disordered" evidence="1">
    <location>
        <begin position="15"/>
        <end position="39"/>
    </location>
</feature>
<evidence type="ECO:0000256" key="1">
    <source>
        <dbReference type="SAM" id="MobiDB-lite"/>
    </source>
</evidence>
<dbReference type="PANTHER" id="PTHR38046:SF1">
    <property type="entry name" value="CRYPTIC LOCI REGULATOR 2"/>
    <property type="match status" value="1"/>
</dbReference>
<sequence>MARFKPIYIRRSDGKSAVISRGGHREPNEPLPDQLDTTPDRHGVADFYREVGPEDAKSLDWRRKLGGMLARELGLGERSGEHSYMLVAFPEHYRLYEHVKKTERDGQTEIKSKTHAGGGNDRQDAYLYGHPVGRRKRFRSPVEFFPHLLWLGTNESADPDNCSCKICSPEDLEAVIPGAKIRPERPIKQVSDMPKVSSSMPRQAVTQSGKPPPMARSNSNPRLPTATPLPTARNTDQERDRQYYNFMYRPGELVWFKRGQAWGLGTVVRRWLGNGNMTSEYNYLVQPLSYPGHNQPISVKTGDTEFRPWLAWSVPKFTHDGLNNLPQPAQYHTADWQGIAKKRYGPGELEVDASILAAKAVDATYTPCERITSSQPEPGVTETSYNALYLGAEHIWVGDPIRLQTSSGTDIMIVHAIIERLRPQGTPSTTVLGDIYRLTTIPHPPGSTNPLITAPNPALPERLTTDLRHRNTTSIPARNSATYWSLRTPAARISLKEIKGRWYEASLLLPILQGVAQYESLARKGEVQEATLWMNSRGDCWNANKPLISSTTDQAARAAMSAHLSRRAERVVAFGRAVPPGTEIKFGLERPVVAQQSQVNSAATGGGGEVLLIDPKFESAEDDAVAVQVGETGVGVNGLEEFMILDEPDMPGFGQEYNNNNSGQSTQEGYY</sequence>
<dbReference type="Proteomes" id="UP001310890">
    <property type="component" value="Unassembled WGS sequence"/>
</dbReference>
<dbReference type="InterPro" id="IPR038986">
    <property type="entry name" value="Clr2"/>
</dbReference>
<dbReference type="GO" id="GO:0031934">
    <property type="term" value="C:mating-type region heterochromatin"/>
    <property type="evidence" value="ECO:0007669"/>
    <property type="project" value="TreeGrafter"/>
</dbReference>
<feature type="domain" description="Cryptic loci regulator 2 N-terminal" evidence="3">
    <location>
        <begin position="84"/>
        <end position="167"/>
    </location>
</feature>
<evidence type="ECO:0008006" key="6">
    <source>
        <dbReference type="Google" id="ProtNLM"/>
    </source>
</evidence>
<protein>
    <recommendedName>
        <fullName evidence="6">Cryptic loci regulator 2 N-terminal domain-containing protein</fullName>
    </recommendedName>
</protein>
<feature type="region of interest" description="Disordered" evidence="1">
    <location>
        <begin position="178"/>
        <end position="237"/>
    </location>
</feature>
<feature type="compositionally biased region" description="Polar residues" evidence="1">
    <location>
        <begin position="196"/>
        <end position="209"/>
    </location>
</feature>
<dbReference type="InterPro" id="IPR031915">
    <property type="entry name" value="Clr2_N"/>
</dbReference>
<feature type="domain" description="Cryptic loci regulator 2 C-terminal" evidence="2">
    <location>
        <begin position="385"/>
        <end position="504"/>
    </location>
</feature>
<feature type="compositionally biased region" description="Polar residues" evidence="1">
    <location>
        <begin position="656"/>
        <end position="671"/>
    </location>
</feature>
<organism evidence="4 5">
    <name type="scientific">Meristemomyces frigidus</name>
    <dbReference type="NCBI Taxonomy" id="1508187"/>
    <lineage>
        <taxon>Eukaryota</taxon>
        <taxon>Fungi</taxon>
        <taxon>Dikarya</taxon>
        <taxon>Ascomycota</taxon>
        <taxon>Pezizomycotina</taxon>
        <taxon>Dothideomycetes</taxon>
        <taxon>Dothideomycetidae</taxon>
        <taxon>Mycosphaerellales</taxon>
        <taxon>Teratosphaeriaceae</taxon>
        <taxon>Meristemomyces</taxon>
    </lineage>
</organism>
<evidence type="ECO:0000313" key="4">
    <source>
        <dbReference type="EMBL" id="KAK5108985.1"/>
    </source>
</evidence>
<feature type="region of interest" description="Disordered" evidence="1">
    <location>
        <begin position="651"/>
        <end position="671"/>
    </location>
</feature>
<evidence type="ECO:0000313" key="5">
    <source>
        <dbReference type="Proteomes" id="UP001310890"/>
    </source>
</evidence>
<feature type="compositionally biased region" description="Low complexity" evidence="1">
    <location>
        <begin position="220"/>
        <end position="234"/>
    </location>
</feature>
<name>A0AAN7TBM4_9PEZI</name>